<evidence type="ECO:0000313" key="1">
    <source>
        <dbReference type="EMBL" id="AAP86069.1"/>
    </source>
</evidence>
<dbReference type="EMBL" id="AY305378">
    <property type="protein sequence ID" value="AAP86069.1"/>
    <property type="molecule type" value="Genomic_DNA"/>
</dbReference>
<dbReference type="Proteomes" id="UP000008210">
    <property type="component" value="Plasmid megaplasmid pHG1"/>
</dbReference>
<accession>Q7WX22</accession>
<gene>
    <name evidence="1" type="ordered locus">PHG320</name>
</gene>
<dbReference type="AlphaFoldDB" id="Q7WX22"/>
<proteinExistence type="predicted"/>
<evidence type="ECO:0000313" key="2">
    <source>
        <dbReference type="Proteomes" id="UP000008210"/>
    </source>
</evidence>
<name>Q7WX22_CUPNH</name>
<dbReference type="KEGG" id="reh:PHG320"/>
<organism evidence="1 2">
    <name type="scientific">Cupriavidus necator (strain ATCC 17699 / DSM 428 / KCTC 22496 / NCIMB 10442 / H16 / Stanier 337)</name>
    <name type="common">Ralstonia eutropha</name>
    <dbReference type="NCBI Taxonomy" id="381666"/>
    <lineage>
        <taxon>Bacteria</taxon>
        <taxon>Pseudomonadati</taxon>
        <taxon>Pseudomonadota</taxon>
        <taxon>Betaproteobacteria</taxon>
        <taxon>Burkholderiales</taxon>
        <taxon>Burkholderiaceae</taxon>
        <taxon>Cupriavidus</taxon>
    </lineage>
</organism>
<reference evidence="1 2" key="1">
    <citation type="journal article" date="2003" name="J. Mol. Biol.">
        <title>Complete nucleotide sequence of pHG1: a Ralstonia eutropha H16 megaplasmid encoding key enzymes of H(2)-based lithoautotrophy and anaerobiosis.</title>
        <authorList>
            <person name="Schwartz E."/>
            <person name="Henne A."/>
            <person name="Cramm R."/>
            <person name="Eitinger T."/>
            <person name="Friedrich B."/>
            <person name="Gottschalk G."/>
        </authorList>
    </citation>
    <scope>NUCLEOTIDE SEQUENCE [LARGE SCALE GENOMIC DNA]</scope>
    <source>
        <strain evidence="2">ATCC 17699 / DSM 428 / KCTC 22496 / NCIMB 10442 / H16 / Stanier 337</strain>
        <plasmid evidence="1 2">megaplasmid pHG1</plasmid>
    </source>
</reference>
<keyword evidence="1" id="KW-0614">Plasmid</keyword>
<sequence length="179" mass="20789">MIRGATCAPAALTSRRPRYLGCKSNPNLPAMRFSCLERHTPIDFNTRRQAAFARKQQRERDRYPLFADHVAAEQHSPDEELARRQRRSDNLERTTRALHARVWREKRAIYFSLSDEQRAEIRAKWKAWTGPTTALYFAYIVDTVSGEYERRSEAARADTLAIRRRVLASLPEQTALEIA</sequence>
<geneLocation type="plasmid" evidence="1 2">
    <name>megaplasmid pHG1</name>
</geneLocation>
<protein>
    <submittedName>
        <fullName evidence="1">Uncharacterized protein</fullName>
    </submittedName>
</protein>
<dbReference type="eggNOG" id="ENOG5033E84">
    <property type="taxonomic scope" value="Bacteria"/>
</dbReference>
<keyword evidence="2" id="KW-1185">Reference proteome</keyword>
<dbReference type="HOGENOM" id="CLU_128651_0_0_4"/>